<dbReference type="Gene3D" id="3.90.550.10">
    <property type="entry name" value="Spore Coat Polysaccharide Biosynthesis Protein SpsA, Chain A"/>
    <property type="match status" value="1"/>
</dbReference>
<dbReference type="InterPro" id="IPR029044">
    <property type="entry name" value="Nucleotide-diphossugar_trans"/>
</dbReference>
<dbReference type="Proteomes" id="UP000501558">
    <property type="component" value="Chromosome"/>
</dbReference>
<reference evidence="2 3" key="1">
    <citation type="submission" date="2019-12" db="EMBL/GenBank/DDBJ databases">
        <title>Whole genome sequences of Lactococcus raffinolactis strains isolated from sewage.</title>
        <authorList>
            <person name="Ybazeta G."/>
            <person name="Ross M."/>
            <person name="Brabant-Kirwan D."/>
            <person name="Saleh M."/>
            <person name="Dillon J.A."/>
            <person name="Splinter K."/>
            <person name="Nokhbeh R."/>
        </authorList>
    </citation>
    <scope>NUCLEOTIDE SEQUENCE [LARGE SCALE GENOMIC DNA]</scope>
    <source>
        <strain evidence="2 3">Lr_19_14</strain>
    </source>
</reference>
<sequence>MEHTFVICAYGDSPFLEACIQSCLNQSSVRNQRSKVILYTSTPSDKIEKLCQHYGIEQFVKTGGGIGIDWNNALSVVATKYATIAHQDDLYLPEYGEAILSEFDKKSDINLVFTDYCENDAQNQFRPRHLNLKIKTFGLRLMSLLESKWYQRRIYAFGNFICCPAVSYNLERLSDFQFDTDLKMVVDWDAWERIMNRDGKVKFISKRLMVHRIHQDSETTVNTENQNRELEERMMYLRYWPKPIVELLMKYYVKNQKANE</sequence>
<keyword evidence="3" id="KW-1185">Reference proteome</keyword>
<dbReference type="SUPFAM" id="SSF53448">
    <property type="entry name" value="Nucleotide-diphospho-sugar transferases"/>
    <property type="match status" value="1"/>
</dbReference>
<gene>
    <name evidence="2" type="ORF">GU334_00985</name>
</gene>
<evidence type="ECO:0000313" key="2">
    <source>
        <dbReference type="EMBL" id="QIW57572.1"/>
    </source>
</evidence>
<proteinExistence type="predicted"/>
<evidence type="ECO:0000313" key="3">
    <source>
        <dbReference type="Proteomes" id="UP000501558"/>
    </source>
</evidence>
<evidence type="ECO:0000259" key="1">
    <source>
        <dbReference type="Pfam" id="PF00535"/>
    </source>
</evidence>
<dbReference type="InterPro" id="IPR001173">
    <property type="entry name" value="Glyco_trans_2-like"/>
</dbReference>
<protein>
    <submittedName>
        <fullName evidence="2">Glycosyltransferase</fullName>
    </submittedName>
</protein>
<accession>A0AAE6YJP8</accession>
<feature type="domain" description="Glycosyltransferase 2-like" evidence="1">
    <location>
        <begin position="5"/>
        <end position="135"/>
    </location>
</feature>
<dbReference type="CDD" id="cd00761">
    <property type="entry name" value="Glyco_tranf_GTA_type"/>
    <property type="match status" value="1"/>
</dbReference>
<dbReference type="RefSeq" id="WP_167840966.1">
    <property type="nucleotide sequence ID" value="NZ_CP047628.1"/>
</dbReference>
<organism evidence="2 3">
    <name type="scientific">Pseudolactococcus raffinolactis</name>
    <dbReference type="NCBI Taxonomy" id="1366"/>
    <lineage>
        <taxon>Bacteria</taxon>
        <taxon>Bacillati</taxon>
        <taxon>Bacillota</taxon>
        <taxon>Bacilli</taxon>
        <taxon>Lactobacillales</taxon>
        <taxon>Streptococcaceae</taxon>
        <taxon>Pseudolactococcus</taxon>
    </lineage>
</organism>
<name>A0AAE6YJP8_9LACT</name>
<dbReference type="EMBL" id="CP047628">
    <property type="protein sequence ID" value="QIW57572.1"/>
    <property type="molecule type" value="Genomic_DNA"/>
</dbReference>
<dbReference type="AlphaFoldDB" id="A0AAE6YJP8"/>
<dbReference type="Pfam" id="PF00535">
    <property type="entry name" value="Glycos_transf_2"/>
    <property type="match status" value="1"/>
</dbReference>